<evidence type="ECO:0000313" key="3">
    <source>
        <dbReference type="EMBL" id="KHN73692.1"/>
    </source>
</evidence>
<dbReference type="Pfam" id="PF10328">
    <property type="entry name" value="7TM_GPCR_Srx"/>
    <property type="match status" value="1"/>
</dbReference>
<protein>
    <recommendedName>
        <fullName evidence="2">7TM GPCR serpentine receptor class x (Srx) domain-containing protein</fullName>
    </recommendedName>
</protein>
<dbReference type="AlphaFoldDB" id="A0A0B2UX64"/>
<dbReference type="EMBL" id="JPKZ01003079">
    <property type="protein sequence ID" value="KHN73692.1"/>
    <property type="molecule type" value="Genomic_DNA"/>
</dbReference>
<keyword evidence="1" id="KW-1133">Transmembrane helix</keyword>
<feature type="transmembrane region" description="Helical" evidence="1">
    <location>
        <begin position="188"/>
        <end position="213"/>
    </location>
</feature>
<dbReference type="OMA" id="IISHIEM"/>
<comment type="caution">
    <text evidence="3">The sequence shown here is derived from an EMBL/GenBank/DDBJ whole genome shotgun (WGS) entry which is preliminary data.</text>
</comment>
<feature type="domain" description="7TM GPCR serpentine receptor class x (Srx)" evidence="2">
    <location>
        <begin position="88"/>
        <end position="214"/>
    </location>
</feature>
<evidence type="ECO:0000313" key="4">
    <source>
        <dbReference type="Proteomes" id="UP000031036"/>
    </source>
</evidence>
<evidence type="ECO:0000256" key="1">
    <source>
        <dbReference type="SAM" id="Phobius"/>
    </source>
</evidence>
<sequence>MISSHDAIMVTDPSRQSDHIHGISDDAIALLASIPLAVVGIIANALAACVARSFHNSFGVLCCGLCITNCAVLLVLVAWMIPAISIAYLWGFDETPCGNFLANFVDFYFSLSVICMTIFVDSITLVRLCVLKQIKQKTSNVATGSNWIGARRKKNPEAVFFLQSLLCTAIHVCGLTSFHIVVNSFHSKWGVFACTTMVWISAHTLTGFAFLAFNWRLFRKRRFIAEQTIAFVAHSSGGEAPNRRYLKSHISQS</sequence>
<dbReference type="Proteomes" id="UP000031036">
    <property type="component" value="Unassembled WGS sequence"/>
</dbReference>
<reference evidence="3 4" key="1">
    <citation type="submission" date="2014-11" db="EMBL/GenBank/DDBJ databases">
        <title>Genetic blueprint of the zoonotic pathogen Toxocara canis.</title>
        <authorList>
            <person name="Zhu X.-Q."/>
            <person name="Korhonen P.K."/>
            <person name="Cai H."/>
            <person name="Young N.D."/>
            <person name="Nejsum P."/>
            <person name="von Samson-Himmelstjerna G."/>
            <person name="Boag P.R."/>
            <person name="Tan P."/>
            <person name="Li Q."/>
            <person name="Min J."/>
            <person name="Yang Y."/>
            <person name="Wang X."/>
            <person name="Fang X."/>
            <person name="Hall R.S."/>
            <person name="Hofmann A."/>
            <person name="Sternberg P.W."/>
            <person name="Jex A.R."/>
            <person name="Gasser R.B."/>
        </authorList>
    </citation>
    <scope>NUCLEOTIDE SEQUENCE [LARGE SCALE GENOMIC DNA]</scope>
    <source>
        <strain evidence="3">PN_DK_2014</strain>
    </source>
</reference>
<dbReference type="PANTHER" id="PTHR23017">
    <property type="entry name" value="SERPENTINE RECEPTOR, CLASS X"/>
    <property type="match status" value="1"/>
</dbReference>
<feature type="transmembrane region" description="Helical" evidence="1">
    <location>
        <begin position="158"/>
        <end position="182"/>
    </location>
</feature>
<dbReference type="InterPro" id="IPR019430">
    <property type="entry name" value="7TM_GPCR_serpentine_rcpt_Srx"/>
</dbReference>
<keyword evidence="4" id="KW-1185">Reference proteome</keyword>
<evidence type="ECO:0000259" key="2">
    <source>
        <dbReference type="Pfam" id="PF10328"/>
    </source>
</evidence>
<feature type="transmembrane region" description="Helical" evidence="1">
    <location>
        <begin position="27"/>
        <end position="51"/>
    </location>
</feature>
<organism evidence="3 4">
    <name type="scientific">Toxocara canis</name>
    <name type="common">Canine roundworm</name>
    <dbReference type="NCBI Taxonomy" id="6265"/>
    <lineage>
        <taxon>Eukaryota</taxon>
        <taxon>Metazoa</taxon>
        <taxon>Ecdysozoa</taxon>
        <taxon>Nematoda</taxon>
        <taxon>Chromadorea</taxon>
        <taxon>Rhabditida</taxon>
        <taxon>Spirurina</taxon>
        <taxon>Ascaridomorpha</taxon>
        <taxon>Ascaridoidea</taxon>
        <taxon>Toxocaridae</taxon>
        <taxon>Toxocara</taxon>
    </lineage>
</organism>
<keyword evidence="1" id="KW-0472">Membrane</keyword>
<proteinExistence type="predicted"/>
<accession>A0A0B2UX64</accession>
<dbReference type="PANTHER" id="PTHR23017:SF3">
    <property type="entry name" value="G-PROTEIN COUPLED RECEPTORS FAMILY 1 PROFILE DOMAIN-CONTAINING PROTEIN"/>
    <property type="match status" value="1"/>
</dbReference>
<keyword evidence="1" id="KW-0812">Transmembrane</keyword>
<feature type="transmembrane region" description="Helical" evidence="1">
    <location>
        <begin position="58"/>
        <end position="87"/>
    </location>
</feature>
<gene>
    <name evidence="3" type="ORF">Tcan_03613</name>
</gene>
<name>A0A0B2UX64_TOXCA</name>
<feature type="transmembrane region" description="Helical" evidence="1">
    <location>
        <begin position="107"/>
        <end position="130"/>
    </location>
</feature>